<dbReference type="PANTHER" id="PTHR21180:SF32">
    <property type="entry name" value="ENDONUCLEASE_EXONUCLEASE_PHOSPHATASE FAMILY DOMAIN-CONTAINING PROTEIN 1"/>
    <property type="match status" value="1"/>
</dbReference>
<dbReference type="Pfam" id="PF12836">
    <property type="entry name" value="HHH_3"/>
    <property type="match status" value="1"/>
</dbReference>
<dbReference type="GO" id="GO:0015628">
    <property type="term" value="P:protein secretion by the type II secretion system"/>
    <property type="evidence" value="ECO:0007669"/>
    <property type="project" value="TreeGrafter"/>
</dbReference>
<feature type="domain" description="Helix-hairpin-helix DNA-binding motif class 1" evidence="2">
    <location>
        <begin position="154"/>
        <end position="173"/>
    </location>
</feature>
<dbReference type="GO" id="GO:0003677">
    <property type="term" value="F:DNA binding"/>
    <property type="evidence" value="ECO:0007669"/>
    <property type="project" value="UniProtKB-KW"/>
</dbReference>
<dbReference type="Pfam" id="PF10531">
    <property type="entry name" value="SLBB"/>
    <property type="match status" value="1"/>
</dbReference>
<comment type="caution">
    <text evidence="3">The sequence shown here is derived from an EMBL/GenBank/DDBJ whole genome shotgun (WGS) entry which is preliminary data.</text>
</comment>
<reference evidence="3" key="1">
    <citation type="submission" date="2021-04" db="EMBL/GenBank/DDBJ databases">
        <title>Isolation and polyphasic classification of algal microorganism.</title>
        <authorList>
            <person name="Wang S."/>
        </authorList>
    </citation>
    <scope>NUCLEOTIDE SEQUENCE</scope>
    <source>
        <strain evidence="3">720a</strain>
    </source>
</reference>
<dbReference type="PANTHER" id="PTHR21180">
    <property type="entry name" value="ENDONUCLEASE/EXONUCLEASE/PHOSPHATASE FAMILY DOMAIN-CONTAINING PROTEIN 1"/>
    <property type="match status" value="1"/>
</dbReference>
<dbReference type="InterPro" id="IPR004509">
    <property type="entry name" value="Competence_ComEA_HhH"/>
</dbReference>
<accession>A0A941DXM7</accession>
<gene>
    <name evidence="3" type="ORF">KCX74_14815</name>
</gene>
<evidence type="ECO:0000259" key="2">
    <source>
        <dbReference type="SMART" id="SM00278"/>
    </source>
</evidence>
<evidence type="ECO:0000256" key="1">
    <source>
        <dbReference type="SAM" id="MobiDB-lite"/>
    </source>
</evidence>
<dbReference type="Gene3D" id="1.10.150.310">
    <property type="entry name" value="Tex RuvX-like domain-like"/>
    <property type="match status" value="1"/>
</dbReference>
<dbReference type="Proteomes" id="UP000675284">
    <property type="component" value="Unassembled WGS sequence"/>
</dbReference>
<dbReference type="GO" id="GO:0015627">
    <property type="term" value="C:type II protein secretion system complex"/>
    <property type="evidence" value="ECO:0007669"/>
    <property type="project" value="TreeGrafter"/>
</dbReference>
<dbReference type="InterPro" id="IPR010994">
    <property type="entry name" value="RuvA_2-like"/>
</dbReference>
<feature type="compositionally biased region" description="Polar residues" evidence="1">
    <location>
        <begin position="25"/>
        <end position="35"/>
    </location>
</feature>
<dbReference type="GO" id="GO:0006281">
    <property type="term" value="P:DNA repair"/>
    <property type="evidence" value="ECO:0007669"/>
    <property type="project" value="InterPro"/>
</dbReference>
<keyword evidence="3" id="KW-0238">DNA-binding</keyword>
<protein>
    <submittedName>
        <fullName evidence="3">ComEA family DNA-binding protein</fullName>
    </submittedName>
</protein>
<keyword evidence="4" id="KW-1185">Reference proteome</keyword>
<proteinExistence type="predicted"/>
<dbReference type="InterPro" id="IPR003583">
    <property type="entry name" value="Hlx-hairpin-Hlx_DNA-bd_motif"/>
</dbReference>
<dbReference type="InterPro" id="IPR019554">
    <property type="entry name" value="Soluble_ligand-bd"/>
</dbReference>
<dbReference type="SUPFAM" id="SSF47781">
    <property type="entry name" value="RuvA domain 2-like"/>
    <property type="match status" value="1"/>
</dbReference>
<dbReference type="SMART" id="SM00278">
    <property type="entry name" value="HhH1"/>
    <property type="match status" value="2"/>
</dbReference>
<organism evidence="3 4">
    <name type="scientific">Virgibacillus salarius</name>
    <dbReference type="NCBI Taxonomy" id="447199"/>
    <lineage>
        <taxon>Bacteria</taxon>
        <taxon>Bacillati</taxon>
        <taxon>Bacillota</taxon>
        <taxon>Bacilli</taxon>
        <taxon>Bacillales</taxon>
        <taxon>Bacillaceae</taxon>
        <taxon>Virgibacillus</taxon>
    </lineage>
</organism>
<name>A0A941DXM7_9BACI</name>
<dbReference type="EMBL" id="JAGSOT010000050">
    <property type="protein sequence ID" value="MBR7797306.1"/>
    <property type="molecule type" value="Genomic_DNA"/>
</dbReference>
<dbReference type="AlphaFoldDB" id="A0A941DXM7"/>
<sequence>MIGDKDTGDEDAKIIDTSEPIDPTDTVNSNRTNQVEDTSTVVVDVKGEVNKPGVYELEVEDRVIDAIEVAGGFTKNADESQVNLAQKVQDEMVISVADSESDYSSSLSGTETNEKLRINQASVEEIESLSGIGPAKAEAIVRYREENGPFTTIDDLLNVSGIGEKTIEVFQEEIQIP</sequence>
<feature type="domain" description="Helix-hairpin-helix DNA-binding motif class 1" evidence="2">
    <location>
        <begin position="124"/>
        <end position="143"/>
    </location>
</feature>
<dbReference type="Gene3D" id="3.10.560.10">
    <property type="entry name" value="Outer membrane lipoprotein wza domain like"/>
    <property type="match status" value="1"/>
</dbReference>
<dbReference type="NCBIfam" id="TIGR00426">
    <property type="entry name" value="competence protein ComEA helix-hairpin-helix repeat region"/>
    <property type="match status" value="1"/>
</dbReference>
<feature type="region of interest" description="Disordered" evidence="1">
    <location>
        <begin position="1"/>
        <end position="35"/>
    </location>
</feature>
<evidence type="ECO:0000313" key="4">
    <source>
        <dbReference type="Proteomes" id="UP000675284"/>
    </source>
</evidence>
<evidence type="ECO:0000313" key="3">
    <source>
        <dbReference type="EMBL" id="MBR7797306.1"/>
    </source>
</evidence>
<dbReference type="InterPro" id="IPR051675">
    <property type="entry name" value="Endo/Exo/Phosphatase_dom_1"/>
</dbReference>
<feature type="compositionally biased region" description="Basic and acidic residues" evidence="1">
    <location>
        <begin position="1"/>
        <end position="16"/>
    </location>
</feature>